<dbReference type="AlphaFoldDB" id="A0A2K9IX26"/>
<protein>
    <submittedName>
        <fullName evidence="2">Heme-degrading monooxygenase</fullName>
        <ecNumber evidence="2">1.14.14.18</ecNumber>
    </submittedName>
</protein>
<dbReference type="PANTHER" id="PTHR34474:SF4">
    <property type="entry name" value="HEME OXYGENASE (STAPHYLOBILIN-PRODUCING) 1"/>
    <property type="match status" value="1"/>
</dbReference>
<keyword evidence="2" id="KW-0503">Monooxygenase</keyword>
<dbReference type="PANTHER" id="PTHR34474">
    <property type="entry name" value="SIGNAL TRANSDUCTION PROTEIN TRAP"/>
    <property type="match status" value="1"/>
</dbReference>
<dbReference type="EMBL" id="CP018622">
    <property type="protein sequence ID" value="AUJ24299.1"/>
    <property type="molecule type" value="Genomic_DNA"/>
</dbReference>
<dbReference type="InterPro" id="IPR050404">
    <property type="entry name" value="Heme-degrading_MO"/>
</dbReference>
<sequence>MYIVTNTTKIKKNQAHKLIERFNKVGHIESMQGFLGLEVLITDKLNDYDEVNIVTRWDSESSFKKWIKSDAFKKAHTHDGGKPEYIITNTISYYEVKIIRKPIASA</sequence>
<feature type="domain" description="ABM" evidence="1">
    <location>
        <begin position="2"/>
        <end position="94"/>
    </location>
</feature>
<dbReference type="GO" id="GO:0004392">
    <property type="term" value="F:heme oxygenase (decyclizing) activity"/>
    <property type="evidence" value="ECO:0007669"/>
    <property type="project" value="UniProtKB-EC"/>
</dbReference>
<dbReference type="STRING" id="302167.GCA_900166595_04106"/>
<dbReference type="Proteomes" id="UP000234237">
    <property type="component" value="Chromosome"/>
</dbReference>
<gene>
    <name evidence="2" type="primary">isdG</name>
    <name evidence="2" type="ORF">A21D_01200</name>
</gene>
<dbReference type="EC" id="1.14.14.18" evidence="2"/>
<proteinExistence type="predicted"/>
<keyword evidence="2" id="KW-0560">Oxidoreductase</keyword>
<dbReference type="InterPro" id="IPR011008">
    <property type="entry name" value="Dimeric_a/b-barrel"/>
</dbReference>
<evidence type="ECO:0000313" key="3">
    <source>
        <dbReference type="Proteomes" id="UP000234237"/>
    </source>
</evidence>
<dbReference type="KEGG" id="vpn:A21D_01200"/>
<name>A0A2K9IX26_9BACI</name>
<reference evidence="3" key="1">
    <citation type="submission" date="2016-11" db="EMBL/GenBank/DDBJ databases">
        <title>Complete genome sequence of Virgibacillus pantothenticus 21D, a halophilic bacterium isolated from the deep hypersaline anoxic basin Discovery in the Mediterranean Sea.</title>
        <authorList>
            <person name="Zeaiter Z."/>
            <person name="Booth J.M."/>
            <person name="Prosdocimi E.M."/>
            <person name="Mapelli F."/>
            <person name="Fusi M."/>
            <person name="Daffonchio D."/>
            <person name="Borin S."/>
            <person name="Crotti E."/>
        </authorList>
    </citation>
    <scope>NUCLEOTIDE SEQUENCE [LARGE SCALE GENOMIC DNA]</scope>
    <source>
        <strain evidence="3">21D</strain>
    </source>
</reference>
<dbReference type="Gene3D" id="3.30.70.100">
    <property type="match status" value="1"/>
</dbReference>
<dbReference type="RefSeq" id="WP_101932990.1">
    <property type="nucleotide sequence ID" value="NZ_CP018622.1"/>
</dbReference>
<dbReference type="InterPro" id="IPR007138">
    <property type="entry name" value="ABM_dom"/>
</dbReference>
<dbReference type="PROSITE" id="PS51725">
    <property type="entry name" value="ABM"/>
    <property type="match status" value="1"/>
</dbReference>
<organism evidence="2 3">
    <name type="scientific">Virgibacillus dokdonensis</name>
    <dbReference type="NCBI Taxonomy" id="302167"/>
    <lineage>
        <taxon>Bacteria</taxon>
        <taxon>Bacillati</taxon>
        <taxon>Bacillota</taxon>
        <taxon>Bacilli</taxon>
        <taxon>Bacillales</taxon>
        <taxon>Bacillaceae</taxon>
        <taxon>Virgibacillus</taxon>
    </lineage>
</organism>
<evidence type="ECO:0000313" key="2">
    <source>
        <dbReference type="EMBL" id="AUJ24299.1"/>
    </source>
</evidence>
<evidence type="ECO:0000259" key="1">
    <source>
        <dbReference type="PROSITE" id="PS51725"/>
    </source>
</evidence>
<dbReference type="SUPFAM" id="SSF54909">
    <property type="entry name" value="Dimeric alpha+beta barrel"/>
    <property type="match status" value="1"/>
</dbReference>
<accession>A0A2K9IX26</accession>
<dbReference type="Pfam" id="PF03992">
    <property type="entry name" value="ABM"/>
    <property type="match status" value="1"/>
</dbReference>
<dbReference type="NCBIfam" id="NF009839">
    <property type="entry name" value="PRK13314.1"/>
    <property type="match status" value="1"/>
</dbReference>